<keyword evidence="2" id="KW-1185">Reference proteome</keyword>
<gene>
    <name evidence="1" type="ORF">EHV10_07485</name>
</gene>
<comment type="caution">
    <text evidence="1">The sequence shown here is derived from an EMBL/GenBank/DDBJ whole genome shotgun (WGS) entry which is preliminary data.</text>
</comment>
<name>A0A3P3QYS0_9FIRM</name>
<evidence type="ECO:0000313" key="2">
    <source>
        <dbReference type="Proteomes" id="UP000272490"/>
    </source>
</evidence>
<reference evidence="1 2" key="1">
    <citation type="submission" date="2018-11" db="EMBL/GenBank/DDBJ databases">
        <title>Genome sequencing of Lachnoanaerobaculum sp. KCOM 2030 (= ChDC B114).</title>
        <authorList>
            <person name="Kook J.-K."/>
            <person name="Park S.-N."/>
            <person name="Lim Y.K."/>
        </authorList>
    </citation>
    <scope>NUCLEOTIDE SEQUENCE [LARGE SCALE GENOMIC DNA]</scope>
    <source>
        <strain evidence="1 2">KCOM 2030</strain>
    </source>
</reference>
<dbReference type="AlphaFoldDB" id="A0A3P3QYS0"/>
<organism evidence="1 2">
    <name type="scientific">Lachnoanaerobaculum gingivalis</name>
    <dbReference type="NCBI Taxonomy" id="2490855"/>
    <lineage>
        <taxon>Bacteria</taxon>
        <taxon>Bacillati</taxon>
        <taxon>Bacillota</taxon>
        <taxon>Clostridia</taxon>
        <taxon>Lachnospirales</taxon>
        <taxon>Lachnospiraceae</taxon>
        <taxon>Lachnoanaerobaculum</taxon>
    </lineage>
</organism>
<protein>
    <submittedName>
        <fullName evidence="1">Uncharacterized protein</fullName>
    </submittedName>
</protein>
<evidence type="ECO:0000313" key="1">
    <source>
        <dbReference type="EMBL" id="RRJ25473.1"/>
    </source>
</evidence>
<dbReference type="OrthoDB" id="8402552at2"/>
<dbReference type="RefSeq" id="WP_128674108.1">
    <property type="nucleotide sequence ID" value="NZ_CAUQHB010000002.1"/>
</dbReference>
<sequence>MNKKPIFEIIADRLRKTEFKDDDIITLGKDFSLPNDEEGLKYIDGAKDGICAYHMGVAEITKKDIEEINTVITFANKGDYDQADSVLEKLCERIRVINFIDELQDCILARKDEIEDKFYIYSLHLMTQSANIECVKVGMIIQELFKQSDEVKGMVRTLGLSDEFTLYSVFIMRNWENGNTEIMNIAKSVNGWGKVHAVHYIEPDTEEIKYWLLTGAVSNGVMPAYSGWDCYKKADVEAILKKDRLTYEELEGVLSIVDAILDEGPVLGISNIENPKEILSAVLNHSIKHLPLSSENCKVISNILDWQKENLVDENCEIELLANQIFEAGRR</sequence>
<accession>A0A3P3QYS0</accession>
<dbReference type="Proteomes" id="UP000272490">
    <property type="component" value="Unassembled WGS sequence"/>
</dbReference>
<proteinExistence type="predicted"/>
<dbReference type="EMBL" id="RRCO01000003">
    <property type="protein sequence ID" value="RRJ25473.1"/>
    <property type="molecule type" value="Genomic_DNA"/>
</dbReference>